<organism evidence="2 3">
    <name type="scientific">[Mycobacterium] crassicus</name>
    <dbReference type="NCBI Taxonomy" id="2872309"/>
    <lineage>
        <taxon>Bacteria</taxon>
        <taxon>Bacillati</taxon>
        <taxon>Actinomycetota</taxon>
        <taxon>Actinomycetes</taxon>
        <taxon>Mycobacteriales</taxon>
        <taxon>Mycobacteriaceae</taxon>
        <taxon>Mycolicibacter</taxon>
    </lineage>
</organism>
<accession>A0ABU5XPT9</accession>
<feature type="region of interest" description="Disordered" evidence="1">
    <location>
        <begin position="39"/>
        <end position="60"/>
    </location>
</feature>
<protein>
    <submittedName>
        <fullName evidence="2">Uncharacterized protein</fullName>
    </submittedName>
</protein>
<evidence type="ECO:0000256" key="1">
    <source>
        <dbReference type="SAM" id="MobiDB-lite"/>
    </source>
</evidence>
<dbReference type="Proteomes" id="UP001299596">
    <property type="component" value="Unassembled WGS sequence"/>
</dbReference>
<evidence type="ECO:0000313" key="2">
    <source>
        <dbReference type="EMBL" id="MEB3024214.1"/>
    </source>
</evidence>
<gene>
    <name evidence="2" type="ORF">K6T79_24670</name>
</gene>
<feature type="compositionally biased region" description="Polar residues" evidence="1">
    <location>
        <begin position="49"/>
        <end position="60"/>
    </location>
</feature>
<sequence>LWVSGRPVALARVRGAERRGLGLPAGGVGVLSAGGRARRDRGVPWAATSRMSQASGSAAA</sequence>
<name>A0ABU5XPT9_9MYCO</name>
<comment type="caution">
    <text evidence="2">The sequence shown here is derived from an EMBL/GenBank/DDBJ whole genome shotgun (WGS) entry which is preliminary data.</text>
</comment>
<dbReference type="EMBL" id="JAYJJR010000058">
    <property type="protein sequence ID" value="MEB3024214.1"/>
    <property type="molecule type" value="Genomic_DNA"/>
</dbReference>
<proteinExistence type="predicted"/>
<keyword evidence="3" id="KW-1185">Reference proteome</keyword>
<feature type="non-terminal residue" evidence="2">
    <location>
        <position position="1"/>
    </location>
</feature>
<reference evidence="2 3" key="1">
    <citation type="submission" date="2023-12" db="EMBL/GenBank/DDBJ databases">
        <title>Description of new species of Mycobacterium terrae complex isolated from sewage at the Sao Paulo Zoological Park Foundation in Brazil.</title>
        <authorList>
            <person name="Romagnoli C.L."/>
            <person name="Conceicao E.C."/>
            <person name="Machado E."/>
            <person name="Barreto L.B.P.F."/>
            <person name="Sharma A."/>
            <person name="Silva N.M."/>
            <person name="Marques L.E."/>
            <person name="Juliana M.A."/>
            <person name="Lourenco M.C.S."/>
            <person name="Digiampietri L.A."/>
            <person name="Suffys P.N."/>
            <person name="Viana-Niero C."/>
        </authorList>
    </citation>
    <scope>NUCLEOTIDE SEQUENCE [LARGE SCALE GENOMIC DNA]</scope>
    <source>
        <strain evidence="2 3">MYC098</strain>
    </source>
</reference>
<dbReference type="RefSeq" id="WP_329782099.1">
    <property type="nucleotide sequence ID" value="NZ_JAYJJR010000058.1"/>
</dbReference>
<evidence type="ECO:0000313" key="3">
    <source>
        <dbReference type="Proteomes" id="UP001299596"/>
    </source>
</evidence>